<proteinExistence type="predicted"/>
<accession>A0ABR7G803</accession>
<organism evidence="8 9">
    <name type="scientific">Ruminococcus hominis</name>
    <dbReference type="NCBI Taxonomy" id="2763065"/>
    <lineage>
        <taxon>Bacteria</taxon>
        <taxon>Bacillati</taxon>
        <taxon>Bacillota</taxon>
        <taxon>Clostridia</taxon>
        <taxon>Eubacteriales</taxon>
        <taxon>Oscillospiraceae</taxon>
        <taxon>Ruminococcus</taxon>
    </lineage>
</organism>
<dbReference type="InterPro" id="IPR038766">
    <property type="entry name" value="Membrane_comp_ABC_pdt"/>
</dbReference>
<keyword evidence="2" id="KW-1003">Cell membrane</keyword>
<evidence type="ECO:0000256" key="5">
    <source>
        <dbReference type="ARBA" id="ARBA00023136"/>
    </source>
</evidence>
<reference evidence="8 9" key="1">
    <citation type="submission" date="2020-08" db="EMBL/GenBank/DDBJ databases">
        <title>Genome public.</title>
        <authorList>
            <person name="Liu C."/>
            <person name="Sun Q."/>
        </authorList>
    </citation>
    <scope>NUCLEOTIDE SEQUENCE [LARGE SCALE GENOMIC DNA]</scope>
    <source>
        <strain evidence="8 9">NSJ-13</strain>
    </source>
</reference>
<sequence length="746" mass="85323">MKNPLSKRYLRELRAEWGKYLALFLFFTIIIGFCSGFLVADGSCKSAYDNSFEKYNVENGHFVLTDSISDELKEELEEKEDITIYPMFYKDKEIAKEHTIRLYKMRDDVNKADLMEGEYPKADDEIVIDRLYAENNEIAIGDTMKIEGKKYKVTGVVALSDYSALFKNNTDMMFDANKFTVALVTEHAFDKFGDAGLKKCYAWVNDDVALSDKEQEDKANDIKDIIKKKAVMTDFVARQDNQAITFTGDDMGGDQVMVQWLLYIVIVILAFIFAITARSTIEQESSVVGTLLASGYTRGELVRHYMTLPVVVMLVASVVGNVLGYTWMKYVVTGMYYHSYSLPTYTTIWNADAFIETTVIPFVLLLVVNFLVIMSMMTLPPLQFLRHELKRNKKRRAISLPNWKFITRFRIRVILQNKAAYLTLFAGIFFASVLMLFGMMLSPLLTHFKAEVLDSKIANYQYILKMPLETETSGAEKYAVSELKNSSDEEITVYGIEDHSKYLKNLDLKDGEVVLSDGYMEKYGIQIGDEIKLHEEYGDNKYTFKVSGSYHYPATMCIFLSKSTFCDIFDKDPDYFSGYFTDKKIEDIDDTMIASTITEHDLTVMADQLEDSMGQTFYMMNGFALMIYIIVIYLLAKTIIEKNAASISMLKILGYSDREAGNLYSLATGVVVAISLIIAIPLSDKAIKVIYYLMMKDYSGWLTYYIAPWIYPTMFVLGMLCYLVVYIIQSKKIRRIPLSQALKNVE</sequence>
<keyword evidence="4 6" id="KW-1133">Transmembrane helix</keyword>
<feature type="transmembrane region" description="Helical" evidence="6">
    <location>
        <begin position="20"/>
        <end position="40"/>
    </location>
</feature>
<feature type="transmembrane region" description="Helical" evidence="6">
    <location>
        <begin position="359"/>
        <end position="385"/>
    </location>
</feature>
<dbReference type="RefSeq" id="WP_186865033.1">
    <property type="nucleotide sequence ID" value="NZ_JACOPE010000001.1"/>
</dbReference>
<feature type="transmembrane region" description="Helical" evidence="6">
    <location>
        <begin position="617"/>
        <end position="640"/>
    </location>
</feature>
<evidence type="ECO:0000256" key="6">
    <source>
        <dbReference type="SAM" id="Phobius"/>
    </source>
</evidence>
<feature type="transmembrane region" description="Helical" evidence="6">
    <location>
        <begin position="661"/>
        <end position="682"/>
    </location>
</feature>
<feature type="transmembrane region" description="Helical" evidence="6">
    <location>
        <begin position="419"/>
        <end position="441"/>
    </location>
</feature>
<dbReference type="EMBL" id="JACOPE010000001">
    <property type="protein sequence ID" value="MBC5683573.1"/>
    <property type="molecule type" value="Genomic_DNA"/>
</dbReference>
<dbReference type="Proteomes" id="UP000631576">
    <property type="component" value="Unassembled WGS sequence"/>
</dbReference>
<keyword evidence="3 6" id="KW-0812">Transmembrane</keyword>
<dbReference type="InterPro" id="IPR003838">
    <property type="entry name" value="ABC3_permease_C"/>
</dbReference>
<dbReference type="PANTHER" id="PTHR30287">
    <property type="entry name" value="MEMBRANE COMPONENT OF PREDICTED ABC SUPERFAMILY METABOLITE UPTAKE TRANSPORTER"/>
    <property type="match status" value="1"/>
</dbReference>
<comment type="caution">
    <text evidence="8">The sequence shown here is derived from an EMBL/GenBank/DDBJ whole genome shotgun (WGS) entry which is preliminary data.</text>
</comment>
<evidence type="ECO:0000313" key="8">
    <source>
        <dbReference type="EMBL" id="MBC5683573.1"/>
    </source>
</evidence>
<evidence type="ECO:0000313" key="9">
    <source>
        <dbReference type="Proteomes" id="UP000631576"/>
    </source>
</evidence>
<keyword evidence="5 6" id="KW-0472">Membrane</keyword>
<feature type="transmembrane region" description="Helical" evidence="6">
    <location>
        <begin position="260"/>
        <end position="277"/>
    </location>
</feature>
<comment type="subcellular location">
    <subcellularLocation>
        <location evidence="1">Cell membrane</location>
        <topology evidence="1">Multi-pass membrane protein</topology>
    </subcellularLocation>
</comment>
<gene>
    <name evidence="8" type="ORF">H8S40_08320</name>
</gene>
<evidence type="ECO:0000256" key="2">
    <source>
        <dbReference type="ARBA" id="ARBA00022475"/>
    </source>
</evidence>
<keyword evidence="9" id="KW-1185">Reference proteome</keyword>
<feature type="transmembrane region" description="Helical" evidence="6">
    <location>
        <begin position="308"/>
        <end position="328"/>
    </location>
</feature>
<evidence type="ECO:0000256" key="1">
    <source>
        <dbReference type="ARBA" id="ARBA00004651"/>
    </source>
</evidence>
<feature type="transmembrane region" description="Helical" evidence="6">
    <location>
        <begin position="702"/>
        <end position="728"/>
    </location>
</feature>
<dbReference type="PANTHER" id="PTHR30287:SF1">
    <property type="entry name" value="INNER MEMBRANE PROTEIN"/>
    <property type="match status" value="1"/>
</dbReference>
<feature type="domain" description="ABC3 transporter permease C-terminal" evidence="7">
    <location>
        <begin position="262"/>
        <end position="381"/>
    </location>
</feature>
<name>A0ABR7G803_9FIRM</name>
<dbReference type="Pfam" id="PF02687">
    <property type="entry name" value="FtsX"/>
    <property type="match status" value="2"/>
</dbReference>
<evidence type="ECO:0000259" key="7">
    <source>
        <dbReference type="Pfam" id="PF02687"/>
    </source>
</evidence>
<feature type="domain" description="ABC3 transporter permease C-terminal" evidence="7">
    <location>
        <begin position="619"/>
        <end position="737"/>
    </location>
</feature>
<evidence type="ECO:0000256" key="3">
    <source>
        <dbReference type="ARBA" id="ARBA00022692"/>
    </source>
</evidence>
<protein>
    <submittedName>
        <fullName evidence="8">ABC transporter permease</fullName>
    </submittedName>
</protein>
<evidence type="ECO:0000256" key="4">
    <source>
        <dbReference type="ARBA" id="ARBA00022989"/>
    </source>
</evidence>